<evidence type="ECO:0000259" key="3">
    <source>
        <dbReference type="SMART" id="SM00849"/>
    </source>
</evidence>
<dbReference type="GO" id="GO:0016787">
    <property type="term" value="F:hydrolase activity"/>
    <property type="evidence" value="ECO:0007669"/>
    <property type="project" value="UniProtKB-UniRule"/>
</dbReference>
<dbReference type="HAMAP" id="MF_00457">
    <property type="entry name" value="UPF0173"/>
    <property type="match status" value="1"/>
</dbReference>
<dbReference type="Gene3D" id="3.60.15.10">
    <property type="entry name" value="Ribonuclease Z/Hydroxyacylglutathione hydrolase-like"/>
    <property type="match status" value="1"/>
</dbReference>
<dbReference type="SUPFAM" id="SSF56281">
    <property type="entry name" value="Metallo-hydrolase/oxidoreductase"/>
    <property type="match status" value="1"/>
</dbReference>
<dbReference type="InterPro" id="IPR050114">
    <property type="entry name" value="UPF0173_UPF0282_UlaG_hydrolase"/>
</dbReference>
<dbReference type="EMBL" id="FNUT01000003">
    <property type="protein sequence ID" value="SEF90406.1"/>
    <property type="molecule type" value="Genomic_DNA"/>
</dbReference>
<dbReference type="PANTHER" id="PTHR43546">
    <property type="entry name" value="UPF0173 METAL-DEPENDENT HYDROLASE MJ1163-RELATED"/>
    <property type="match status" value="1"/>
</dbReference>
<dbReference type="InterPro" id="IPR022877">
    <property type="entry name" value="UPF0173"/>
</dbReference>
<evidence type="ECO:0000313" key="4">
    <source>
        <dbReference type="EMBL" id="SEF90406.1"/>
    </source>
</evidence>
<reference evidence="5" key="1">
    <citation type="submission" date="2016-10" db="EMBL/GenBank/DDBJ databases">
        <authorList>
            <person name="Varghese N."/>
            <person name="Submissions S."/>
        </authorList>
    </citation>
    <scope>NUCLEOTIDE SEQUENCE [LARGE SCALE GENOMIC DNA]</scope>
    <source>
        <strain evidence="5">DSM 22361</strain>
    </source>
</reference>
<gene>
    <name evidence="4" type="ORF">SAMN05421877_103225</name>
</gene>
<accession>A0A1H5VTT2</accession>
<keyword evidence="5" id="KW-1185">Reference proteome</keyword>
<sequence length="225" mass="24524">MKLTYYGHSTLGIETNGHHLLIDPFISFNPAAAHIVLDNIKADYILITHAHYDHVMDVEAIVQATGATLISNFEIITYYEKKGIKGHALGLGGSFTFPFGTVKMVSAQHSSSFPDGANGGNPAGFVLSNSENTIYIAGDTALTQDMKLIPLFFKLDLAILPIGGNFTMDVQEAIYASDFVACNRVLGVHYDTAELIQIDHDASKKQFEEQGKELILLGIGEEFDI</sequence>
<proteinExistence type="inferred from homology"/>
<dbReference type="RefSeq" id="WP_103905588.1">
    <property type="nucleotide sequence ID" value="NZ_CP049246.1"/>
</dbReference>
<evidence type="ECO:0000256" key="2">
    <source>
        <dbReference type="HAMAP-Rule" id="MF_00457"/>
    </source>
</evidence>
<keyword evidence="1 2" id="KW-0378">Hydrolase</keyword>
<dbReference type="OrthoDB" id="9789133at2"/>
<dbReference type="SMART" id="SM00849">
    <property type="entry name" value="Lactamase_B"/>
    <property type="match status" value="1"/>
</dbReference>
<protein>
    <recommendedName>
        <fullName evidence="2">UPF0173 metal-dependent hydrolase SAMN05421877_103225</fullName>
    </recommendedName>
</protein>
<dbReference type="InterPro" id="IPR036866">
    <property type="entry name" value="RibonucZ/Hydroxyglut_hydro"/>
</dbReference>
<name>A0A1H5VTT2_9SPHI</name>
<evidence type="ECO:0000256" key="1">
    <source>
        <dbReference type="ARBA" id="ARBA00022801"/>
    </source>
</evidence>
<dbReference type="Pfam" id="PF12706">
    <property type="entry name" value="Lactamase_B_2"/>
    <property type="match status" value="1"/>
</dbReference>
<feature type="domain" description="Metallo-beta-lactamase" evidence="3">
    <location>
        <begin position="7"/>
        <end position="189"/>
    </location>
</feature>
<dbReference type="InterPro" id="IPR001279">
    <property type="entry name" value="Metallo-B-lactamas"/>
</dbReference>
<dbReference type="PANTHER" id="PTHR43546:SF3">
    <property type="entry name" value="UPF0173 METAL-DEPENDENT HYDROLASE MJ1163"/>
    <property type="match status" value="1"/>
</dbReference>
<comment type="similarity">
    <text evidence="2">Belongs to the UPF0173 family.</text>
</comment>
<dbReference type="AlphaFoldDB" id="A0A1H5VTT2"/>
<dbReference type="Proteomes" id="UP000236731">
    <property type="component" value="Unassembled WGS sequence"/>
</dbReference>
<dbReference type="NCBIfam" id="NF001911">
    <property type="entry name" value="PRK00685.1"/>
    <property type="match status" value="1"/>
</dbReference>
<evidence type="ECO:0000313" key="5">
    <source>
        <dbReference type="Proteomes" id="UP000236731"/>
    </source>
</evidence>
<organism evidence="4 5">
    <name type="scientific">Sphingobacterium lactis</name>
    <dbReference type="NCBI Taxonomy" id="797291"/>
    <lineage>
        <taxon>Bacteria</taxon>
        <taxon>Pseudomonadati</taxon>
        <taxon>Bacteroidota</taxon>
        <taxon>Sphingobacteriia</taxon>
        <taxon>Sphingobacteriales</taxon>
        <taxon>Sphingobacteriaceae</taxon>
        <taxon>Sphingobacterium</taxon>
    </lineage>
</organism>